<dbReference type="EMBL" id="VHIQ01000003">
    <property type="protein sequence ID" value="TPV33860.1"/>
    <property type="molecule type" value="Genomic_DNA"/>
</dbReference>
<dbReference type="InterPro" id="IPR010992">
    <property type="entry name" value="IHF-like_DNA-bd_dom_sf"/>
</dbReference>
<dbReference type="RefSeq" id="WP_140989726.1">
    <property type="nucleotide sequence ID" value="NZ_VHIQ01000003.1"/>
</dbReference>
<dbReference type="NCBIfam" id="TIGR01201">
    <property type="entry name" value="HU_rel"/>
    <property type="match status" value="1"/>
</dbReference>
<dbReference type="AlphaFoldDB" id="A0A506PNY0"/>
<reference evidence="3 4" key="1">
    <citation type="submission" date="2019-06" db="EMBL/GenBank/DDBJ databases">
        <title>Flavobacteriaceae Paucihalobacterium erythroidium CWB-1, complete genome.</title>
        <authorList>
            <person name="Wu S."/>
        </authorList>
    </citation>
    <scope>NUCLEOTIDE SEQUENCE [LARGE SCALE GENOMIC DNA]</scope>
    <source>
        <strain evidence="3 4">CWB-1</strain>
    </source>
</reference>
<dbReference type="InterPro" id="IPR041607">
    <property type="entry name" value="HU-HIG"/>
</dbReference>
<dbReference type="SUPFAM" id="SSF47729">
    <property type="entry name" value="IHF-like DNA-binding proteins"/>
    <property type="match status" value="1"/>
</dbReference>
<proteinExistence type="predicted"/>
<dbReference type="Pfam" id="PF18291">
    <property type="entry name" value="HU-HIG"/>
    <property type="match status" value="1"/>
</dbReference>
<feature type="domain" description="HU" evidence="2">
    <location>
        <begin position="2"/>
        <end position="124"/>
    </location>
</feature>
<dbReference type="Proteomes" id="UP000317332">
    <property type="component" value="Unassembled WGS sequence"/>
</dbReference>
<gene>
    <name evidence="3" type="ORF">FJ651_06790</name>
</gene>
<comment type="caution">
    <text evidence="3">The sequence shown here is derived from an EMBL/GenBank/DDBJ whole genome shotgun (WGS) entry which is preliminary data.</text>
</comment>
<dbReference type="OrthoDB" id="9809801at2"/>
<organism evidence="3 4">
    <name type="scientific">Paucihalobacter ruber</name>
    <dbReference type="NCBI Taxonomy" id="2567861"/>
    <lineage>
        <taxon>Bacteria</taxon>
        <taxon>Pseudomonadati</taxon>
        <taxon>Bacteroidota</taxon>
        <taxon>Flavobacteriia</taxon>
        <taxon>Flavobacteriales</taxon>
        <taxon>Flavobacteriaceae</taxon>
        <taxon>Paucihalobacter</taxon>
    </lineage>
</organism>
<name>A0A506PNY0_9FLAO</name>
<keyword evidence="4" id="KW-1185">Reference proteome</keyword>
<dbReference type="InterPro" id="IPR005902">
    <property type="entry name" value="HU_DNA-bd_put"/>
</dbReference>
<protein>
    <submittedName>
        <fullName evidence="3">DNA-binding protein</fullName>
    </submittedName>
</protein>
<dbReference type="GO" id="GO:0003677">
    <property type="term" value="F:DNA binding"/>
    <property type="evidence" value="ECO:0007669"/>
    <property type="project" value="UniProtKB-KW"/>
</dbReference>
<evidence type="ECO:0000313" key="4">
    <source>
        <dbReference type="Proteomes" id="UP000317332"/>
    </source>
</evidence>
<evidence type="ECO:0000256" key="1">
    <source>
        <dbReference type="ARBA" id="ARBA00023125"/>
    </source>
</evidence>
<evidence type="ECO:0000313" key="3">
    <source>
        <dbReference type="EMBL" id="TPV33860.1"/>
    </source>
</evidence>
<evidence type="ECO:0000259" key="2">
    <source>
        <dbReference type="Pfam" id="PF18291"/>
    </source>
</evidence>
<keyword evidence="1 3" id="KW-0238">DNA-binding</keyword>
<dbReference type="Gene3D" id="4.10.520.10">
    <property type="entry name" value="IHF-like DNA-binding proteins"/>
    <property type="match status" value="1"/>
</dbReference>
<accession>A0A506PNY0</accession>
<sequence length="127" mass="13994">MIKFRSVVKRNLQDTEGPDKFYAQAVSDGRVDLDELAHFASRQSTVSKADCYAVLISLLELVVYHLEHGKIVKLGELGSFRMSVSSEGQELADELTASAIKKAKIIFSPGTDLKEMLKTAKFSKISA</sequence>